<organism evidence="1 2">
    <name type="scientific">Perkinsus olseni</name>
    <name type="common">Perkinsus atlanticus</name>
    <dbReference type="NCBI Taxonomy" id="32597"/>
    <lineage>
        <taxon>Eukaryota</taxon>
        <taxon>Sar</taxon>
        <taxon>Alveolata</taxon>
        <taxon>Perkinsozoa</taxon>
        <taxon>Perkinsea</taxon>
        <taxon>Perkinsida</taxon>
        <taxon>Perkinsidae</taxon>
        <taxon>Perkinsus</taxon>
    </lineage>
</organism>
<comment type="caution">
    <text evidence="1">The sequence shown here is derived from an EMBL/GenBank/DDBJ whole genome shotgun (WGS) entry which is preliminary data.</text>
</comment>
<dbReference type="EMBL" id="JABANP010000131">
    <property type="protein sequence ID" value="KAF4689197.1"/>
    <property type="molecule type" value="Genomic_DNA"/>
</dbReference>
<sequence length="71" mass="8854">MIFPLTRFPFLVVMFRRPPVRLNWTYFENPRRSTLSTQRRKESYVSREILSVREHDWADKHRYDILRIIES</sequence>
<evidence type="ECO:0000313" key="1">
    <source>
        <dbReference type="EMBL" id="KAF4689197.1"/>
    </source>
</evidence>
<accession>A0A7J6P054</accession>
<proteinExistence type="predicted"/>
<dbReference type="Proteomes" id="UP000541610">
    <property type="component" value="Unassembled WGS sequence"/>
</dbReference>
<gene>
    <name evidence="1" type="ORF">FOZ60_001971</name>
</gene>
<dbReference type="AlphaFoldDB" id="A0A7J6P054"/>
<protein>
    <submittedName>
        <fullName evidence="1">Uncharacterized protein</fullName>
    </submittedName>
</protein>
<reference evidence="1 2" key="1">
    <citation type="submission" date="2020-04" db="EMBL/GenBank/DDBJ databases">
        <title>Perkinsus olseni comparative genomics.</title>
        <authorList>
            <person name="Bogema D.R."/>
        </authorList>
    </citation>
    <scope>NUCLEOTIDE SEQUENCE [LARGE SCALE GENOMIC DNA]</scope>
    <source>
        <strain evidence="1">00978-12</strain>
    </source>
</reference>
<evidence type="ECO:0000313" key="2">
    <source>
        <dbReference type="Proteomes" id="UP000541610"/>
    </source>
</evidence>
<name>A0A7J6P054_PEROL</name>